<name>A0A0A1DKE7_NOCSI</name>
<reference evidence="1 2" key="1">
    <citation type="journal article" date="2015" name="Genome Announc.">
        <title>Complete Genome Sequence of Steroid-Transforming Nocardioides simplex VKM Ac-2033D.</title>
        <authorList>
            <person name="Shtratnikova V.Y."/>
            <person name="Schelkunov M.I."/>
            <person name="Pekov Y.A."/>
            <person name="Fokina V.V."/>
            <person name="Logacheva M.D."/>
            <person name="Sokolov S.L."/>
            <person name="Bragin E.Y."/>
            <person name="Ashapkin V.V."/>
            <person name="Donova M.V."/>
        </authorList>
    </citation>
    <scope>NUCLEOTIDE SEQUENCE [LARGE SCALE GENOMIC DNA]</scope>
    <source>
        <strain evidence="1 2">VKM Ac-2033D</strain>
    </source>
</reference>
<dbReference type="EMBL" id="CP009896">
    <property type="protein sequence ID" value="AIY17829.1"/>
    <property type="molecule type" value="Genomic_DNA"/>
</dbReference>
<dbReference type="AlphaFoldDB" id="A0A0A1DKE7"/>
<evidence type="ECO:0000313" key="2">
    <source>
        <dbReference type="Proteomes" id="UP000030300"/>
    </source>
</evidence>
<keyword evidence="2" id="KW-1185">Reference proteome</keyword>
<dbReference type="Proteomes" id="UP000030300">
    <property type="component" value="Chromosome"/>
</dbReference>
<dbReference type="STRING" id="2045.KR76_15555"/>
<evidence type="ECO:0000313" key="1">
    <source>
        <dbReference type="EMBL" id="AIY17829.1"/>
    </source>
</evidence>
<protein>
    <submittedName>
        <fullName evidence="1">Uncharacterized protein</fullName>
    </submittedName>
</protein>
<dbReference type="HOGENOM" id="CLU_1382879_0_0_11"/>
<dbReference type="GeneID" id="96610254"/>
<proteinExistence type="predicted"/>
<gene>
    <name evidence="1" type="ORF">KR76_15555</name>
</gene>
<dbReference type="KEGG" id="psim:KR76_15555"/>
<dbReference type="RefSeq" id="WP_038679546.1">
    <property type="nucleotide sequence ID" value="NZ_BJMC01000009.1"/>
</dbReference>
<organism evidence="1 2">
    <name type="scientific">Nocardioides simplex</name>
    <name type="common">Arthrobacter simplex</name>
    <dbReference type="NCBI Taxonomy" id="2045"/>
    <lineage>
        <taxon>Bacteria</taxon>
        <taxon>Bacillati</taxon>
        <taxon>Actinomycetota</taxon>
        <taxon>Actinomycetes</taxon>
        <taxon>Propionibacteriales</taxon>
        <taxon>Nocardioidaceae</taxon>
        <taxon>Pimelobacter</taxon>
    </lineage>
</organism>
<sequence>MNLSATYGDRAALQREIRGPQWFASEETTGGRDEHTGLEVEVDATGWPVRVGALTAVAPELRDAAGLRGALERAIGGAVLGHLARNAERRRLSPADLERGRELVEGRRRLVPPPYYRAAPLVAPDGPVQPRSAWRDDRLDRTVTGTSRDGELRIELGYVDGLRRLEADAQFLATAPADLLRHALNEAFTDAQEGGRR</sequence>
<accession>A0A0A1DKE7</accession>